<evidence type="ECO:0000256" key="1">
    <source>
        <dbReference type="SAM" id="MobiDB-lite"/>
    </source>
</evidence>
<dbReference type="Proteomes" id="UP000569329">
    <property type="component" value="Unassembled WGS sequence"/>
</dbReference>
<dbReference type="EMBL" id="JACGWZ010000001">
    <property type="protein sequence ID" value="MBA8824062.1"/>
    <property type="molecule type" value="Genomic_DNA"/>
</dbReference>
<sequence length="85" mass="9279">MNSAVSQPTATRPHPVRKNPEGPTLLRSLRTTDHEAAPRFRQLPAAKLPCNAETIKNTAARLRSEHVDVTTTRHGPLDVAVPPGR</sequence>
<dbReference type="RefSeq" id="WP_182543227.1">
    <property type="nucleotide sequence ID" value="NZ_JACGWZ010000001.1"/>
</dbReference>
<feature type="region of interest" description="Disordered" evidence="1">
    <location>
        <begin position="66"/>
        <end position="85"/>
    </location>
</feature>
<evidence type="ECO:0000313" key="3">
    <source>
        <dbReference type="Proteomes" id="UP000569329"/>
    </source>
</evidence>
<organism evidence="2 3">
    <name type="scientific">Halosaccharopolyspora lacisalsi</name>
    <dbReference type="NCBI Taxonomy" id="1000566"/>
    <lineage>
        <taxon>Bacteria</taxon>
        <taxon>Bacillati</taxon>
        <taxon>Actinomycetota</taxon>
        <taxon>Actinomycetes</taxon>
        <taxon>Pseudonocardiales</taxon>
        <taxon>Pseudonocardiaceae</taxon>
        <taxon>Halosaccharopolyspora</taxon>
    </lineage>
</organism>
<proteinExistence type="predicted"/>
<reference evidence="2 3" key="1">
    <citation type="submission" date="2020-07" db="EMBL/GenBank/DDBJ databases">
        <title>Sequencing the genomes of 1000 actinobacteria strains.</title>
        <authorList>
            <person name="Klenk H.-P."/>
        </authorList>
    </citation>
    <scope>NUCLEOTIDE SEQUENCE [LARGE SCALE GENOMIC DNA]</scope>
    <source>
        <strain evidence="2 3">DSM 45975</strain>
    </source>
</reference>
<feature type="region of interest" description="Disordered" evidence="1">
    <location>
        <begin position="1"/>
        <end position="25"/>
    </location>
</feature>
<evidence type="ECO:0000313" key="2">
    <source>
        <dbReference type="EMBL" id="MBA8824062.1"/>
    </source>
</evidence>
<feature type="compositionally biased region" description="Polar residues" evidence="1">
    <location>
        <begin position="1"/>
        <end position="10"/>
    </location>
</feature>
<comment type="caution">
    <text evidence="2">The sequence shown here is derived from an EMBL/GenBank/DDBJ whole genome shotgun (WGS) entry which is preliminary data.</text>
</comment>
<dbReference type="AlphaFoldDB" id="A0A839DPY4"/>
<keyword evidence="3" id="KW-1185">Reference proteome</keyword>
<protein>
    <submittedName>
        <fullName evidence="2">Uncharacterized protein</fullName>
    </submittedName>
</protein>
<accession>A0A839DPY4</accession>
<name>A0A839DPY4_9PSEU</name>
<gene>
    <name evidence="2" type="ORF">FHX42_001391</name>
</gene>